<keyword evidence="5 6" id="KW-0472">Membrane</keyword>
<sequence>MAGFKRLKASLQEKKDTNLLFALVQRYLNNNIGTKSAAMAYYLVFTLFPLMIVLGNILAMFHINVDTLTSFLKPLMPMDTIQLLASYINYVNESFSPVFLSFAIIFSIYFPYRAIKDLMEDVRAAYGLGKRASFLSSLWRELVCTFLIPLSLLLSFLLVVLGENVIRFFLGFFPADFFHISDLILHLWQYLRFVAAALLMGASLGVLYQLSLDQWVRFKKVVPGIAFAILVWIVMCIGFSFYVENFAHYSVIYGALGGFIVLLLWLYWTSLIFIMGGEFNAAIDKKRQIEMDVQKA</sequence>
<evidence type="ECO:0000313" key="8">
    <source>
        <dbReference type="Proteomes" id="UP000186705"/>
    </source>
</evidence>
<dbReference type="GO" id="GO:0005886">
    <property type="term" value="C:plasma membrane"/>
    <property type="evidence" value="ECO:0007669"/>
    <property type="project" value="UniProtKB-SubCell"/>
</dbReference>
<keyword evidence="8" id="KW-1185">Reference proteome</keyword>
<organism evidence="7 8">
    <name type="scientific">Dubosiella newyorkensis</name>
    <dbReference type="NCBI Taxonomy" id="1862672"/>
    <lineage>
        <taxon>Bacteria</taxon>
        <taxon>Bacillati</taxon>
        <taxon>Bacillota</taxon>
        <taxon>Erysipelotrichia</taxon>
        <taxon>Erysipelotrichales</taxon>
        <taxon>Erysipelotrichaceae</taxon>
        <taxon>Dubosiella</taxon>
    </lineage>
</organism>
<feature type="transmembrane region" description="Helical" evidence="6">
    <location>
        <begin position="190"/>
        <end position="210"/>
    </location>
</feature>
<gene>
    <name evidence="7" type="ORF">BO225_03570</name>
</gene>
<evidence type="ECO:0000256" key="2">
    <source>
        <dbReference type="ARBA" id="ARBA00022475"/>
    </source>
</evidence>
<dbReference type="AlphaFoldDB" id="A0A1U7NNZ6"/>
<keyword evidence="2" id="KW-1003">Cell membrane</keyword>
<feature type="transmembrane region" description="Helical" evidence="6">
    <location>
        <begin position="142"/>
        <end position="170"/>
    </location>
</feature>
<protein>
    <submittedName>
        <fullName evidence="7">Uncharacterized protein</fullName>
    </submittedName>
</protein>
<evidence type="ECO:0000256" key="4">
    <source>
        <dbReference type="ARBA" id="ARBA00022989"/>
    </source>
</evidence>
<dbReference type="RefSeq" id="WP_076340913.1">
    <property type="nucleotide sequence ID" value="NZ_JBGNFS010000005.1"/>
</dbReference>
<evidence type="ECO:0000256" key="5">
    <source>
        <dbReference type="ARBA" id="ARBA00023136"/>
    </source>
</evidence>
<evidence type="ECO:0000256" key="6">
    <source>
        <dbReference type="SAM" id="Phobius"/>
    </source>
</evidence>
<feature type="transmembrane region" description="Helical" evidence="6">
    <location>
        <begin position="40"/>
        <end position="63"/>
    </location>
</feature>
<dbReference type="InterPro" id="IPR017039">
    <property type="entry name" value="Virul_fac_BrkB"/>
</dbReference>
<keyword evidence="3 6" id="KW-0812">Transmembrane</keyword>
<feature type="transmembrane region" description="Helical" evidence="6">
    <location>
        <begin position="222"/>
        <end position="243"/>
    </location>
</feature>
<dbReference type="STRING" id="1862672.BO225_03570"/>
<feature type="transmembrane region" description="Helical" evidence="6">
    <location>
        <begin position="94"/>
        <end position="112"/>
    </location>
</feature>
<comment type="subcellular location">
    <subcellularLocation>
        <location evidence="1">Cell membrane</location>
        <topology evidence="1">Multi-pass membrane protein</topology>
    </subcellularLocation>
</comment>
<evidence type="ECO:0000313" key="7">
    <source>
        <dbReference type="EMBL" id="OLU47207.1"/>
    </source>
</evidence>
<dbReference type="Pfam" id="PF03631">
    <property type="entry name" value="Virul_fac_BrkB"/>
    <property type="match status" value="1"/>
</dbReference>
<dbReference type="GeneID" id="78275027"/>
<keyword evidence="4 6" id="KW-1133">Transmembrane helix</keyword>
<dbReference type="PANTHER" id="PTHR30213:SF0">
    <property type="entry name" value="UPF0761 MEMBRANE PROTEIN YIHY"/>
    <property type="match status" value="1"/>
</dbReference>
<dbReference type="EMBL" id="MPKA01000054">
    <property type="protein sequence ID" value="OLU47207.1"/>
    <property type="molecule type" value="Genomic_DNA"/>
</dbReference>
<accession>A0A1U7NNZ6</accession>
<dbReference type="Proteomes" id="UP000186705">
    <property type="component" value="Unassembled WGS sequence"/>
</dbReference>
<evidence type="ECO:0000256" key="1">
    <source>
        <dbReference type="ARBA" id="ARBA00004651"/>
    </source>
</evidence>
<comment type="caution">
    <text evidence="7">The sequence shown here is derived from an EMBL/GenBank/DDBJ whole genome shotgun (WGS) entry which is preliminary data.</text>
</comment>
<proteinExistence type="predicted"/>
<dbReference type="PANTHER" id="PTHR30213">
    <property type="entry name" value="INNER MEMBRANE PROTEIN YHJD"/>
    <property type="match status" value="1"/>
</dbReference>
<dbReference type="OrthoDB" id="9775903at2"/>
<reference evidence="7 8" key="1">
    <citation type="submission" date="2016-11" db="EMBL/GenBank/DDBJ databases">
        <title>Description of two novel members of the family Erysipelotrichaceae: Ileibacterium lipovorans gen. nov., sp. nov. and Dubosiella newyorkensis, gen. nov., sp. nov.</title>
        <authorList>
            <person name="Cox L.M."/>
            <person name="Sohn J."/>
            <person name="Tyrrell K.L."/>
            <person name="Citron D.M."/>
            <person name="Lawson P.A."/>
            <person name="Patel N.B."/>
            <person name="Iizumi T."/>
            <person name="Perez-Perez G.I."/>
            <person name="Goldstein E.J."/>
            <person name="Blaser M.J."/>
        </authorList>
    </citation>
    <scope>NUCLEOTIDE SEQUENCE [LARGE SCALE GENOMIC DNA]</scope>
    <source>
        <strain evidence="7 8">NYU-BL-A4</strain>
    </source>
</reference>
<feature type="transmembrane region" description="Helical" evidence="6">
    <location>
        <begin position="249"/>
        <end position="268"/>
    </location>
</feature>
<dbReference type="PIRSF" id="PIRSF035875">
    <property type="entry name" value="RNase_BN"/>
    <property type="match status" value="1"/>
</dbReference>
<dbReference type="NCBIfam" id="TIGR00765">
    <property type="entry name" value="yihY_not_rbn"/>
    <property type="match status" value="1"/>
</dbReference>
<name>A0A1U7NNZ6_9FIRM</name>
<evidence type="ECO:0000256" key="3">
    <source>
        <dbReference type="ARBA" id="ARBA00022692"/>
    </source>
</evidence>